<organism evidence="2">
    <name type="scientific">Tuwongella immobilis</name>
    <dbReference type="NCBI Taxonomy" id="692036"/>
    <lineage>
        <taxon>Bacteria</taxon>
        <taxon>Pseudomonadati</taxon>
        <taxon>Planctomycetota</taxon>
        <taxon>Planctomycetia</taxon>
        <taxon>Gemmatales</taxon>
        <taxon>Gemmataceae</taxon>
        <taxon>Tuwongella</taxon>
    </lineage>
</organism>
<evidence type="ECO:0000256" key="1">
    <source>
        <dbReference type="SAM" id="Phobius"/>
    </source>
</evidence>
<keyword evidence="1" id="KW-1133">Transmembrane helix</keyword>
<feature type="transmembrane region" description="Helical" evidence="1">
    <location>
        <begin position="272"/>
        <end position="297"/>
    </location>
</feature>
<name>A0A6C2YJB8_9BACT</name>
<feature type="transmembrane region" description="Helical" evidence="1">
    <location>
        <begin position="20"/>
        <end position="40"/>
    </location>
</feature>
<evidence type="ECO:0000313" key="2">
    <source>
        <dbReference type="EMBL" id="VIP01213.1"/>
    </source>
</evidence>
<feature type="transmembrane region" description="Helical" evidence="1">
    <location>
        <begin position="46"/>
        <end position="66"/>
    </location>
</feature>
<feature type="transmembrane region" description="Helical" evidence="1">
    <location>
        <begin position="92"/>
        <end position="111"/>
    </location>
</feature>
<dbReference type="EMBL" id="LR593887">
    <property type="protein sequence ID" value="VTR97852.1"/>
    <property type="molecule type" value="Genomic_DNA"/>
</dbReference>
<keyword evidence="3" id="KW-1185">Reference proteome</keyword>
<dbReference type="AlphaFoldDB" id="A0A6C2YJB8"/>
<dbReference type="EMBL" id="LR586016">
    <property type="protein sequence ID" value="VIP01213.1"/>
    <property type="molecule type" value="Genomic_DNA"/>
</dbReference>
<dbReference type="InParanoid" id="A0A6C2YJB8"/>
<keyword evidence="1" id="KW-0472">Membrane</keyword>
<protein>
    <submittedName>
        <fullName evidence="2">Uncharacterized protein</fullName>
    </submittedName>
</protein>
<reference evidence="2" key="1">
    <citation type="submission" date="2019-04" db="EMBL/GenBank/DDBJ databases">
        <authorList>
            <consortium name="Science for Life Laboratories"/>
        </authorList>
    </citation>
    <scope>NUCLEOTIDE SEQUENCE</scope>
    <source>
        <strain evidence="2">MBLW1</strain>
    </source>
</reference>
<feature type="transmembrane region" description="Helical" evidence="1">
    <location>
        <begin position="163"/>
        <end position="180"/>
    </location>
</feature>
<dbReference type="KEGG" id="tim:GMBLW1_27470"/>
<feature type="transmembrane region" description="Helical" evidence="1">
    <location>
        <begin position="186"/>
        <end position="207"/>
    </location>
</feature>
<gene>
    <name evidence="2" type="ORF">GMBLW1_27470</name>
</gene>
<evidence type="ECO:0000313" key="3">
    <source>
        <dbReference type="Proteomes" id="UP000464378"/>
    </source>
</evidence>
<keyword evidence="1" id="KW-0812">Transmembrane</keyword>
<accession>A0A6C2YJB8</accession>
<dbReference type="Proteomes" id="UP000464378">
    <property type="component" value="Chromosome"/>
</dbReference>
<dbReference type="RefSeq" id="WP_162656439.1">
    <property type="nucleotide sequence ID" value="NZ_LR593887.1"/>
</dbReference>
<feature type="transmembrane region" description="Helical" evidence="1">
    <location>
        <begin position="227"/>
        <end position="247"/>
    </location>
</feature>
<sequence>MMADSRLPDPTVRRDRPWWLWPHLLSWDAVAVGVVWQLALAKAFALPWHVGYAIALGATLAGIYMGDRRLDVRSGRPIPATDRHAFHAEFRIFTAIFPVIFLLIGLFAAVWTLPPSVLATGAILGVLMLAYAWSVHGSSATAGEVSGSGATRRWRLPRVPKEWLVGGLFTLGVAMPLLAADLTLMPLRLVMMLPTLVAFFALVIVNCRLISSWETDRTVEFEELRNWGCLVLALPMVPMIVSGFLPFTKEAMAIRGTGIPDDLRSFSDFFRILQLAPVVFMPFILSMNLAMLGLFLLDSVRGRCSPRLLRVLADVVLLTPIIGC</sequence>
<feature type="transmembrane region" description="Helical" evidence="1">
    <location>
        <begin position="117"/>
        <end position="142"/>
    </location>
</feature>
<proteinExistence type="predicted"/>